<evidence type="ECO:0000259" key="1">
    <source>
        <dbReference type="Pfam" id="PF21806"/>
    </source>
</evidence>
<gene>
    <name evidence="2" type="ORF">JK358_32530</name>
</gene>
<reference evidence="2 3" key="1">
    <citation type="submission" date="2021-01" db="EMBL/GenBank/DDBJ databases">
        <title>WGS of actinomycetes isolated from Thailand.</title>
        <authorList>
            <person name="Thawai C."/>
        </authorList>
    </citation>
    <scope>NUCLEOTIDE SEQUENCE [LARGE SCALE GENOMIC DNA]</scope>
    <source>
        <strain evidence="2 3">LPG 2</strain>
    </source>
</reference>
<feature type="domain" description="DUF6879" evidence="1">
    <location>
        <begin position="8"/>
        <end position="169"/>
    </location>
</feature>
<keyword evidence="3" id="KW-1185">Reference proteome</keyword>
<dbReference type="InterPro" id="IPR049244">
    <property type="entry name" value="DUF6879"/>
</dbReference>
<dbReference type="Pfam" id="PF21806">
    <property type="entry name" value="DUF6879"/>
    <property type="match status" value="1"/>
</dbReference>
<name>A0ABS1MER0_9NOCA</name>
<proteinExistence type="predicted"/>
<evidence type="ECO:0000313" key="2">
    <source>
        <dbReference type="EMBL" id="MBL1079141.1"/>
    </source>
</evidence>
<evidence type="ECO:0000313" key="3">
    <source>
        <dbReference type="Proteomes" id="UP000602198"/>
    </source>
</evidence>
<dbReference type="EMBL" id="JAERRJ010000014">
    <property type="protein sequence ID" value="MBL1079141.1"/>
    <property type="molecule type" value="Genomic_DNA"/>
</dbReference>
<accession>A0ABS1MER0</accession>
<comment type="caution">
    <text evidence="2">The sequence shown here is derived from an EMBL/GenBank/DDBJ whole genome shotgun (WGS) entry which is preliminary data.</text>
</comment>
<dbReference type="Proteomes" id="UP000602198">
    <property type="component" value="Unassembled WGS sequence"/>
</dbReference>
<dbReference type="RefSeq" id="WP_201955007.1">
    <property type="nucleotide sequence ID" value="NZ_JAERRJ010000014.1"/>
</dbReference>
<protein>
    <recommendedName>
        <fullName evidence="1">DUF6879 domain-containing protein</fullName>
    </recommendedName>
</protein>
<organism evidence="2 3">
    <name type="scientific">Nocardia acididurans</name>
    <dbReference type="NCBI Taxonomy" id="2802282"/>
    <lineage>
        <taxon>Bacteria</taxon>
        <taxon>Bacillati</taxon>
        <taxon>Actinomycetota</taxon>
        <taxon>Actinomycetes</taxon>
        <taxon>Mycobacteriales</taxon>
        <taxon>Nocardiaceae</taxon>
        <taxon>Nocardia</taxon>
    </lineage>
</organism>
<sequence>MLHLSGRDFTDLFRTCQRSAFHIEVQDSYSTPEESEPFHRFLTGQPDDYGWLREWLDIVRAQTKRGVAFTRLRVVAVPHADYTRWGLAVAPSNIEAGEDIRYLPRASAAQDVPRDDYWLFDESTVAFTLFDSNGRAAGAAVTTDPALVRRATSVREALWGSAVPHSEYIRATVAT</sequence>